<protein>
    <submittedName>
        <fullName evidence="5">Dynamin</fullName>
    </submittedName>
</protein>
<keyword evidence="1" id="KW-0547">Nucleotide-binding</keyword>
<accession>A0A9W9U9Y1</accession>
<evidence type="ECO:0000313" key="6">
    <source>
        <dbReference type="Proteomes" id="UP001147695"/>
    </source>
</evidence>
<reference evidence="5" key="2">
    <citation type="journal article" date="2023" name="IMA Fungus">
        <title>Comparative genomic study of the Penicillium genus elucidates a diverse pangenome and 15 lateral gene transfer events.</title>
        <authorList>
            <person name="Petersen C."/>
            <person name="Sorensen T."/>
            <person name="Nielsen M.R."/>
            <person name="Sondergaard T.E."/>
            <person name="Sorensen J.L."/>
            <person name="Fitzpatrick D.A."/>
            <person name="Frisvad J.C."/>
            <person name="Nielsen K.L."/>
        </authorList>
    </citation>
    <scope>NUCLEOTIDE SEQUENCE</scope>
    <source>
        <strain evidence="5">IBT 35673</strain>
    </source>
</reference>
<sequence>MSADSTSTDQLQTQNLQLLDQIDELRAIGVGGLVELPQIVVCGSQLSDKSPVLERISNVTLSTIRDPCDRLITEIVSRRASHERVRLCIRPGDSRINGEGQRGLRHFTSDEIDISSTPFSFSRKLKELLERASSCMGLSTTALQVNDDVLRVEVSGPQQPDLTLIDLSGLSLFSNTVQNNEEKELIDSIFERYLKSSRGFVLAVLSGKNDCHDQSILKIIKRFDPNQERHLRIAAPPCPTDLGLGKQDPYLQFIKIEDVKSESGWHVLPNRSAEKQHTPDNKLEVQEKEPFDHGKWASLSPDQVGIETLIVRLSSILLCLMRRNLPDLIDDIQNKIWDNELELEKMGAPRATIQEQRQYLIDISSQFGRITNQALNGSYVHEFFGGFREGTTRTGEFEFQRLRAVIQEMNESFEEAMTIRGARRIIQLTGATIDVDSEMKRPNPYMHGWTPVYITQGDMEQEIEDMMHRRGVIEETGRANQLIVGSLFRDQCEPWEMIARAHVLNTWGAVECFVQLILKHLTNDHIRSSLTGSVFRSELDKMKVCLLEKLGELCLHYKSSHPVPSGRSFLSRIQSSRTKRQVSASNKSTKSNTSPQKSNEQLRAAEIIDHMQAYYRTAMDTFVDNVIILAVENCLLRKLEDIFTGKTVIAMDDHEIEKVAAEPPKTRYKRDRLEDEVSRLHEAMQSLKVFDRDDSMMRAFRDLGSVVQMFQASHLPADPDVLAGKNRNSPSEMHKAKSKRASKSIKVKDKFKSPGGSS</sequence>
<dbReference type="GO" id="GO:0005874">
    <property type="term" value="C:microtubule"/>
    <property type="evidence" value="ECO:0007669"/>
    <property type="project" value="TreeGrafter"/>
</dbReference>
<evidence type="ECO:0000313" key="5">
    <source>
        <dbReference type="EMBL" id="KAJ5328877.1"/>
    </source>
</evidence>
<dbReference type="InterPro" id="IPR000375">
    <property type="entry name" value="Dynamin_stalk"/>
</dbReference>
<dbReference type="Gene3D" id="3.40.50.300">
    <property type="entry name" value="P-loop containing nucleotide triphosphate hydrolases"/>
    <property type="match status" value="1"/>
</dbReference>
<dbReference type="PRINTS" id="PR00195">
    <property type="entry name" value="DYNAMIN"/>
</dbReference>
<keyword evidence="2" id="KW-0342">GTP-binding</keyword>
<dbReference type="EMBL" id="JAPZBQ010000005">
    <property type="protein sequence ID" value="KAJ5328877.1"/>
    <property type="molecule type" value="Genomic_DNA"/>
</dbReference>
<dbReference type="Pfam" id="PF00350">
    <property type="entry name" value="Dynamin_N"/>
    <property type="match status" value="1"/>
</dbReference>
<dbReference type="AlphaFoldDB" id="A0A9W9U9Y1"/>
<dbReference type="InterPro" id="IPR020850">
    <property type="entry name" value="GED_dom"/>
</dbReference>
<feature type="region of interest" description="Disordered" evidence="3">
    <location>
        <begin position="718"/>
        <end position="758"/>
    </location>
</feature>
<dbReference type="Proteomes" id="UP001147695">
    <property type="component" value="Unassembled WGS sequence"/>
</dbReference>
<dbReference type="InterPro" id="IPR022812">
    <property type="entry name" value="Dynamin"/>
</dbReference>
<dbReference type="InterPro" id="IPR027417">
    <property type="entry name" value="P-loop_NTPase"/>
</dbReference>
<reference evidence="5" key="1">
    <citation type="submission" date="2022-12" db="EMBL/GenBank/DDBJ databases">
        <authorList>
            <person name="Petersen C."/>
        </authorList>
    </citation>
    <scope>NUCLEOTIDE SEQUENCE</scope>
    <source>
        <strain evidence="5">IBT 35673</strain>
    </source>
</reference>
<dbReference type="PROSITE" id="PS51388">
    <property type="entry name" value="GED"/>
    <property type="match status" value="1"/>
</dbReference>
<dbReference type="GO" id="GO:0005739">
    <property type="term" value="C:mitochondrion"/>
    <property type="evidence" value="ECO:0007669"/>
    <property type="project" value="TreeGrafter"/>
</dbReference>
<dbReference type="GO" id="GO:0016559">
    <property type="term" value="P:peroxisome fission"/>
    <property type="evidence" value="ECO:0007669"/>
    <property type="project" value="TreeGrafter"/>
</dbReference>
<evidence type="ECO:0000256" key="2">
    <source>
        <dbReference type="ARBA" id="ARBA00023134"/>
    </source>
</evidence>
<dbReference type="PANTHER" id="PTHR11566:SF149">
    <property type="entry name" value="GTPASE, PUTATIVE (AFU_ORTHOLOGUE AFUA_6G11890)-RELATED"/>
    <property type="match status" value="1"/>
</dbReference>
<dbReference type="GO" id="GO:0005525">
    <property type="term" value="F:GTP binding"/>
    <property type="evidence" value="ECO:0007669"/>
    <property type="project" value="InterPro"/>
</dbReference>
<dbReference type="SUPFAM" id="SSF52540">
    <property type="entry name" value="P-loop containing nucleoside triphosphate hydrolases"/>
    <property type="match status" value="1"/>
</dbReference>
<feature type="compositionally biased region" description="Low complexity" evidence="3">
    <location>
        <begin position="583"/>
        <end position="599"/>
    </location>
</feature>
<evidence type="ECO:0000259" key="4">
    <source>
        <dbReference type="PROSITE" id="PS51388"/>
    </source>
</evidence>
<dbReference type="PANTHER" id="PTHR11566">
    <property type="entry name" value="DYNAMIN"/>
    <property type="match status" value="1"/>
</dbReference>
<organism evidence="5 6">
    <name type="scientific">Penicillium brevicompactum</name>
    <dbReference type="NCBI Taxonomy" id="5074"/>
    <lineage>
        <taxon>Eukaryota</taxon>
        <taxon>Fungi</taxon>
        <taxon>Dikarya</taxon>
        <taxon>Ascomycota</taxon>
        <taxon>Pezizomycotina</taxon>
        <taxon>Eurotiomycetes</taxon>
        <taxon>Eurotiomycetidae</taxon>
        <taxon>Eurotiales</taxon>
        <taxon>Aspergillaceae</taxon>
        <taxon>Penicillium</taxon>
    </lineage>
</organism>
<evidence type="ECO:0000256" key="3">
    <source>
        <dbReference type="SAM" id="MobiDB-lite"/>
    </source>
</evidence>
<dbReference type="InterPro" id="IPR045063">
    <property type="entry name" value="Dynamin_N"/>
</dbReference>
<feature type="domain" description="GED" evidence="4">
    <location>
        <begin position="604"/>
        <end position="695"/>
    </location>
</feature>
<dbReference type="GO" id="GO:0016020">
    <property type="term" value="C:membrane"/>
    <property type="evidence" value="ECO:0007669"/>
    <property type="project" value="TreeGrafter"/>
</dbReference>
<gene>
    <name evidence="5" type="ORF">N7452_009267</name>
</gene>
<comment type="caution">
    <text evidence="5">The sequence shown here is derived from an EMBL/GenBank/DDBJ whole genome shotgun (WGS) entry which is preliminary data.</text>
</comment>
<dbReference type="GO" id="GO:0000266">
    <property type="term" value="P:mitochondrial fission"/>
    <property type="evidence" value="ECO:0007669"/>
    <property type="project" value="TreeGrafter"/>
</dbReference>
<dbReference type="InterPro" id="IPR001401">
    <property type="entry name" value="Dynamin_GTPase"/>
</dbReference>
<dbReference type="GO" id="GO:0003924">
    <property type="term" value="F:GTPase activity"/>
    <property type="evidence" value="ECO:0007669"/>
    <property type="project" value="InterPro"/>
</dbReference>
<dbReference type="InterPro" id="IPR003130">
    <property type="entry name" value="GED"/>
</dbReference>
<dbReference type="GO" id="GO:0006897">
    <property type="term" value="P:endocytosis"/>
    <property type="evidence" value="ECO:0007669"/>
    <property type="project" value="TreeGrafter"/>
</dbReference>
<dbReference type="Pfam" id="PF02212">
    <property type="entry name" value="GED"/>
    <property type="match status" value="1"/>
</dbReference>
<evidence type="ECO:0000256" key="1">
    <source>
        <dbReference type="ARBA" id="ARBA00022741"/>
    </source>
</evidence>
<proteinExistence type="predicted"/>
<dbReference type="Pfam" id="PF01031">
    <property type="entry name" value="Dynamin_M"/>
    <property type="match status" value="1"/>
</dbReference>
<feature type="compositionally biased region" description="Basic residues" evidence="3">
    <location>
        <begin position="736"/>
        <end position="745"/>
    </location>
</feature>
<dbReference type="GO" id="GO:0008017">
    <property type="term" value="F:microtubule binding"/>
    <property type="evidence" value="ECO:0007669"/>
    <property type="project" value="TreeGrafter"/>
</dbReference>
<dbReference type="GO" id="GO:0048312">
    <property type="term" value="P:intracellular distribution of mitochondria"/>
    <property type="evidence" value="ECO:0007669"/>
    <property type="project" value="TreeGrafter"/>
</dbReference>
<dbReference type="SMART" id="SM00053">
    <property type="entry name" value="DYNc"/>
    <property type="match status" value="1"/>
</dbReference>
<feature type="region of interest" description="Disordered" evidence="3">
    <location>
        <begin position="576"/>
        <end position="600"/>
    </location>
</feature>
<name>A0A9W9U9Y1_PENBR</name>